<dbReference type="OrthoDB" id="1323at2759"/>
<keyword evidence="3 8" id="KW-0408">Iron</keyword>
<keyword evidence="5 8" id="KW-0456">Lyase</keyword>
<dbReference type="GO" id="GO:0006783">
    <property type="term" value="P:heme biosynthetic process"/>
    <property type="evidence" value="ECO:0007669"/>
    <property type="project" value="UniProtKB-UniRule"/>
</dbReference>
<evidence type="ECO:0000256" key="8">
    <source>
        <dbReference type="RuleBase" id="RU000607"/>
    </source>
</evidence>
<comment type="pathway">
    <text evidence="1 8">Porphyrin-containing compound metabolism; protoheme biosynthesis; protoheme from protoporphyrin-IX: step 1/1.</text>
</comment>
<keyword evidence="6 8" id="KW-0627">Porphyrin biosynthesis</keyword>
<evidence type="ECO:0000256" key="6">
    <source>
        <dbReference type="ARBA" id="ARBA00023244"/>
    </source>
</evidence>
<dbReference type="NCBIfam" id="TIGR00109">
    <property type="entry name" value="hemH"/>
    <property type="match status" value="1"/>
</dbReference>
<comment type="function">
    <text evidence="8">Catalyzes the ferrous insertion into protoporphyrin IX.</text>
</comment>
<organism evidence="9 10">
    <name type="scientific">Fasciola gigantica</name>
    <name type="common">Giant liver fluke</name>
    <dbReference type="NCBI Taxonomy" id="46835"/>
    <lineage>
        <taxon>Eukaryota</taxon>
        <taxon>Metazoa</taxon>
        <taxon>Spiralia</taxon>
        <taxon>Lophotrochozoa</taxon>
        <taxon>Platyhelminthes</taxon>
        <taxon>Trematoda</taxon>
        <taxon>Digenea</taxon>
        <taxon>Plagiorchiida</taxon>
        <taxon>Echinostomata</taxon>
        <taxon>Echinostomatoidea</taxon>
        <taxon>Fasciolidae</taxon>
        <taxon>Fasciola</taxon>
    </lineage>
</organism>
<keyword evidence="8" id="KW-0496">Mitochondrion</keyword>
<dbReference type="EMBL" id="SUNJ01007275">
    <property type="protein sequence ID" value="TPP62144.1"/>
    <property type="molecule type" value="Genomic_DNA"/>
</dbReference>
<comment type="subcellular location">
    <subcellularLocation>
        <location evidence="8">Mitochondrion inner membrane</location>
    </subcellularLocation>
</comment>
<keyword evidence="10" id="KW-1185">Reference proteome</keyword>
<dbReference type="GO" id="GO:0005743">
    <property type="term" value="C:mitochondrial inner membrane"/>
    <property type="evidence" value="ECO:0007669"/>
    <property type="project" value="UniProtKB-SubCell"/>
</dbReference>
<comment type="catalytic activity">
    <reaction evidence="7">
        <text>heme b + 2 H(+) = protoporphyrin IX + Fe(2+)</text>
        <dbReference type="Rhea" id="RHEA:22584"/>
        <dbReference type="ChEBI" id="CHEBI:15378"/>
        <dbReference type="ChEBI" id="CHEBI:29033"/>
        <dbReference type="ChEBI" id="CHEBI:57306"/>
        <dbReference type="ChEBI" id="CHEBI:60344"/>
        <dbReference type="EC" id="4.98.1.1"/>
    </reaction>
    <physiologicalReaction direction="right-to-left" evidence="7">
        <dbReference type="Rhea" id="RHEA:22586"/>
    </physiologicalReaction>
</comment>
<sequence length="428" mass="48317">MLRKYFRAHNVKQLAALSTTPNISHKTKPKTAVVMLNMGGPPGKEYVHDFLLRLFSDKEIIDLPAQSYLSRFIAKRRSPKIIKQYDQIGGGSPIKEWTTKQGNWMINHLDSISPETAPHKLYIGFRYVHPLTETTINQVESDDVERVVAFSQYPQFSCATAGSSFNAIARHYASVRGTFTGVETIEPPSVCNGSQMAIWSFIDRWPLFPPLITAFADHIKQKLMSISDPKERQQTVLLFSAHSIPLSVVNRGDPYPAEVAATVHAVMNLLRFQWPFRLVWQSKVGPAAWLGPSTQDTLHGLARLGYHHAMLIPIAFTSDHIETLYEMDVEYCTEVAKKAGMTRVHRAAALNDNAVFMQGLAELVAKHLRRGEPCSRQYFLRCPMCTNSHCASTRQFLKQDESRLVKWTRSHFPLTGNAETRTTHGLLV</sequence>
<comment type="caution">
    <text evidence="9">The sequence shown here is derived from an EMBL/GenBank/DDBJ whole genome shotgun (WGS) entry which is preliminary data.</text>
</comment>
<dbReference type="CDD" id="cd03411">
    <property type="entry name" value="Ferrochelatase_N"/>
    <property type="match status" value="1"/>
</dbReference>
<dbReference type="PANTHER" id="PTHR11108">
    <property type="entry name" value="FERROCHELATASE"/>
    <property type="match status" value="1"/>
</dbReference>
<dbReference type="PANTHER" id="PTHR11108:SF1">
    <property type="entry name" value="FERROCHELATASE, MITOCHONDRIAL"/>
    <property type="match status" value="1"/>
</dbReference>
<dbReference type="AlphaFoldDB" id="A0A504YLL9"/>
<accession>A0A504YLL9</accession>
<evidence type="ECO:0000256" key="1">
    <source>
        <dbReference type="ARBA" id="ARBA00004943"/>
    </source>
</evidence>
<evidence type="ECO:0000313" key="9">
    <source>
        <dbReference type="EMBL" id="TPP62144.1"/>
    </source>
</evidence>
<evidence type="ECO:0000313" key="10">
    <source>
        <dbReference type="Proteomes" id="UP000316759"/>
    </source>
</evidence>
<protein>
    <recommendedName>
        <fullName evidence="8">Ferrochelatase</fullName>
        <ecNumber evidence="8">4.98.1.1</ecNumber>
    </recommendedName>
</protein>
<gene>
    <name evidence="9" type="ORF">FGIG_02109</name>
</gene>
<dbReference type="InterPro" id="IPR001015">
    <property type="entry name" value="Ferrochelatase"/>
</dbReference>
<dbReference type="UniPathway" id="UPA00252">
    <property type="reaction ID" value="UER00325"/>
</dbReference>
<dbReference type="Proteomes" id="UP000316759">
    <property type="component" value="Unassembled WGS sequence"/>
</dbReference>
<dbReference type="HAMAP" id="MF_00323">
    <property type="entry name" value="Ferrochelatase"/>
    <property type="match status" value="1"/>
</dbReference>
<evidence type="ECO:0000256" key="2">
    <source>
        <dbReference type="ARBA" id="ARBA00007718"/>
    </source>
</evidence>
<keyword evidence="4 8" id="KW-0350">Heme biosynthesis</keyword>
<dbReference type="EC" id="4.98.1.1" evidence="8"/>
<comment type="similarity">
    <text evidence="2 8">Belongs to the ferrochelatase family.</text>
</comment>
<dbReference type="GO" id="GO:0004325">
    <property type="term" value="F:ferrochelatase activity"/>
    <property type="evidence" value="ECO:0007669"/>
    <property type="project" value="UniProtKB-UniRule"/>
</dbReference>
<evidence type="ECO:0000256" key="3">
    <source>
        <dbReference type="ARBA" id="ARBA00023004"/>
    </source>
</evidence>
<keyword evidence="8" id="KW-0999">Mitochondrion inner membrane</keyword>
<dbReference type="SUPFAM" id="SSF53800">
    <property type="entry name" value="Chelatase"/>
    <property type="match status" value="1"/>
</dbReference>
<keyword evidence="8" id="KW-0472">Membrane</keyword>
<dbReference type="PROSITE" id="PS00534">
    <property type="entry name" value="FERROCHELATASE"/>
    <property type="match status" value="1"/>
</dbReference>
<dbReference type="Pfam" id="PF00762">
    <property type="entry name" value="Ferrochelatase"/>
    <property type="match status" value="1"/>
</dbReference>
<evidence type="ECO:0000256" key="5">
    <source>
        <dbReference type="ARBA" id="ARBA00023239"/>
    </source>
</evidence>
<name>A0A504YLL9_FASGI</name>
<dbReference type="InterPro" id="IPR019772">
    <property type="entry name" value="Ferrochelatase_AS"/>
</dbReference>
<dbReference type="STRING" id="46835.A0A504YLL9"/>
<dbReference type="CDD" id="cd00419">
    <property type="entry name" value="Ferrochelatase_C"/>
    <property type="match status" value="1"/>
</dbReference>
<evidence type="ECO:0000256" key="7">
    <source>
        <dbReference type="ARBA" id="ARBA00049915"/>
    </source>
</evidence>
<proteinExistence type="inferred from homology"/>
<dbReference type="InterPro" id="IPR033659">
    <property type="entry name" value="Ferrochelatase_N"/>
</dbReference>
<reference evidence="9 10" key="1">
    <citation type="submission" date="2019-04" db="EMBL/GenBank/DDBJ databases">
        <title>Annotation for the trematode Fasciola gigantica.</title>
        <authorList>
            <person name="Choi Y.-J."/>
        </authorList>
    </citation>
    <scope>NUCLEOTIDE SEQUENCE [LARGE SCALE GENOMIC DNA]</scope>
    <source>
        <strain evidence="9">Uganda_cow_1</strain>
    </source>
</reference>
<dbReference type="InterPro" id="IPR033644">
    <property type="entry name" value="Ferrochelatase_C"/>
</dbReference>
<evidence type="ECO:0000256" key="4">
    <source>
        <dbReference type="ARBA" id="ARBA00023133"/>
    </source>
</evidence>
<dbReference type="Gene3D" id="3.40.50.1400">
    <property type="match status" value="2"/>
</dbReference>